<dbReference type="Gramene" id="EOY20535">
    <property type="protein sequence ID" value="EOY20535"/>
    <property type="gene ID" value="TCM_011930"/>
</dbReference>
<protein>
    <submittedName>
        <fullName evidence="2">Uncharacterized protein</fullName>
    </submittedName>
</protein>
<evidence type="ECO:0000313" key="3">
    <source>
        <dbReference type="Proteomes" id="UP000026915"/>
    </source>
</evidence>
<feature type="coiled-coil region" evidence="1">
    <location>
        <begin position="108"/>
        <end position="135"/>
    </location>
</feature>
<name>A0A061FT61_THECC</name>
<proteinExistence type="predicted"/>
<accession>A0A061FT61</accession>
<gene>
    <name evidence="2" type="ORF">TCM_011930</name>
</gene>
<keyword evidence="1" id="KW-0175">Coiled coil</keyword>
<dbReference type="AlphaFoldDB" id="A0A061FT61"/>
<organism evidence="2 3">
    <name type="scientific">Theobroma cacao</name>
    <name type="common">Cacao</name>
    <name type="synonym">Cocoa</name>
    <dbReference type="NCBI Taxonomy" id="3641"/>
    <lineage>
        <taxon>Eukaryota</taxon>
        <taxon>Viridiplantae</taxon>
        <taxon>Streptophyta</taxon>
        <taxon>Embryophyta</taxon>
        <taxon>Tracheophyta</taxon>
        <taxon>Spermatophyta</taxon>
        <taxon>Magnoliopsida</taxon>
        <taxon>eudicotyledons</taxon>
        <taxon>Gunneridae</taxon>
        <taxon>Pentapetalae</taxon>
        <taxon>rosids</taxon>
        <taxon>malvids</taxon>
        <taxon>Malvales</taxon>
        <taxon>Malvaceae</taxon>
        <taxon>Byttnerioideae</taxon>
        <taxon>Theobroma</taxon>
    </lineage>
</organism>
<reference evidence="2 3" key="1">
    <citation type="journal article" date="2013" name="Genome Biol.">
        <title>The genome sequence of the most widely cultivated cacao type and its use to identify candidate genes regulating pod color.</title>
        <authorList>
            <person name="Motamayor J.C."/>
            <person name="Mockaitis K."/>
            <person name="Schmutz J."/>
            <person name="Haiminen N."/>
            <person name="Iii D.L."/>
            <person name="Cornejo O."/>
            <person name="Findley S.D."/>
            <person name="Zheng P."/>
            <person name="Utro F."/>
            <person name="Royaert S."/>
            <person name="Saski C."/>
            <person name="Jenkins J."/>
            <person name="Podicheti R."/>
            <person name="Zhao M."/>
            <person name="Scheffler B.E."/>
            <person name="Stack J.C."/>
            <person name="Feltus F.A."/>
            <person name="Mustiga G.M."/>
            <person name="Amores F."/>
            <person name="Phillips W."/>
            <person name="Marelli J.P."/>
            <person name="May G.D."/>
            <person name="Shapiro H."/>
            <person name="Ma J."/>
            <person name="Bustamante C.D."/>
            <person name="Schnell R.J."/>
            <person name="Main D."/>
            <person name="Gilbert D."/>
            <person name="Parida L."/>
            <person name="Kuhn D.N."/>
        </authorList>
    </citation>
    <scope>NUCLEOTIDE SEQUENCE [LARGE SCALE GENOMIC DNA]</scope>
    <source>
        <strain evidence="3">cv. Matina 1-6</strain>
    </source>
</reference>
<dbReference type="Proteomes" id="UP000026915">
    <property type="component" value="Chromosome 3"/>
</dbReference>
<dbReference type="InParanoid" id="A0A061FT61"/>
<dbReference type="EMBL" id="CM001881">
    <property type="protein sequence ID" value="EOY20535.1"/>
    <property type="molecule type" value="Genomic_DNA"/>
</dbReference>
<evidence type="ECO:0000313" key="2">
    <source>
        <dbReference type="EMBL" id="EOY20535.1"/>
    </source>
</evidence>
<evidence type="ECO:0000256" key="1">
    <source>
        <dbReference type="SAM" id="Coils"/>
    </source>
</evidence>
<dbReference type="HOGENOM" id="CLU_1868838_0_0_1"/>
<sequence>MSHIKPTLFSLSFSFLRLPQHFQPPFSRKASPLSADLPLSSSTLSTDLPLSFVLSQSIFFLSLSHYLNCGSSLFSYPSSPLSQQVCNRPPPQPLSSFAVVAPLARSMLQRLDIARANAKLALQRLKRKRKDEKKNKK</sequence>
<keyword evidence="3" id="KW-1185">Reference proteome</keyword>